<feature type="transmembrane region" description="Helical" evidence="1">
    <location>
        <begin position="82"/>
        <end position="102"/>
    </location>
</feature>
<evidence type="ECO:0000313" key="4">
    <source>
        <dbReference type="Proteomes" id="UP000178198"/>
    </source>
</evidence>
<dbReference type="PANTHER" id="PTHR23028:SF53">
    <property type="entry name" value="ACYL_TRANSF_3 DOMAIN-CONTAINING PROTEIN"/>
    <property type="match status" value="1"/>
</dbReference>
<dbReference type="AlphaFoldDB" id="A0A1D9P8W0"/>
<feature type="domain" description="Acyltransferase 3" evidence="2">
    <location>
        <begin position="4"/>
        <end position="339"/>
    </location>
</feature>
<keyword evidence="4" id="KW-1185">Reference proteome</keyword>
<dbReference type="GO" id="GO:0016020">
    <property type="term" value="C:membrane"/>
    <property type="evidence" value="ECO:0007669"/>
    <property type="project" value="TreeGrafter"/>
</dbReference>
<reference evidence="3 4" key="1">
    <citation type="submission" date="2016-10" db="EMBL/GenBank/DDBJ databases">
        <title>Complete Genome Sequence of Flavobacterium sp. PK15.</title>
        <authorList>
            <person name="Ekwe A."/>
            <person name="Kim S.B."/>
        </authorList>
    </citation>
    <scope>NUCLEOTIDE SEQUENCE [LARGE SCALE GENOMIC DNA]</scope>
    <source>
        <strain evidence="3 4">PK15</strain>
    </source>
</reference>
<evidence type="ECO:0000256" key="1">
    <source>
        <dbReference type="SAM" id="Phobius"/>
    </source>
</evidence>
<dbReference type="RefSeq" id="WP_071183813.1">
    <property type="nucleotide sequence ID" value="NZ_CP017774.1"/>
</dbReference>
<dbReference type="KEGG" id="fcm:BIW12_03350"/>
<dbReference type="InterPro" id="IPR050879">
    <property type="entry name" value="Acyltransferase_3"/>
</dbReference>
<dbReference type="OrthoDB" id="290051at2"/>
<proteinExistence type="predicted"/>
<keyword evidence="1" id="KW-1133">Transmembrane helix</keyword>
<feature type="transmembrane region" description="Helical" evidence="1">
    <location>
        <begin position="321"/>
        <end position="341"/>
    </location>
</feature>
<feature type="transmembrane region" description="Helical" evidence="1">
    <location>
        <begin position="255"/>
        <end position="275"/>
    </location>
</feature>
<feature type="transmembrane region" description="Helical" evidence="1">
    <location>
        <begin position="232"/>
        <end position="249"/>
    </location>
</feature>
<dbReference type="PANTHER" id="PTHR23028">
    <property type="entry name" value="ACETYLTRANSFERASE"/>
    <property type="match status" value="1"/>
</dbReference>
<dbReference type="GO" id="GO:0016747">
    <property type="term" value="F:acyltransferase activity, transferring groups other than amino-acyl groups"/>
    <property type="evidence" value="ECO:0007669"/>
    <property type="project" value="InterPro"/>
</dbReference>
<dbReference type="Proteomes" id="UP000178198">
    <property type="component" value="Chromosome"/>
</dbReference>
<dbReference type="STRING" id="1306519.BIW12_03350"/>
<feature type="transmembrane region" description="Helical" evidence="1">
    <location>
        <begin position="41"/>
        <end position="61"/>
    </location>
</feature>
<feature type="transmembrane region" description="Helical" evidence="1">
    <location>
        <begin position="138"/>
        <end position="158"/>
    </location>
</feature>
<keyword evidence="1" id="KW-0472">Membrane</keyword>
<feature type="transmembrane region" description="Helical" evidence="1">
    <location>
        <begin position="296"/>
        <end position="315"/>
    </location>
</feature>
<name>A0A1D9P8W0_9FLAO</name>
<dbReference type="InterPro" id="IPR002656">
    <property type="entry name" value="Acyl_transf_3_dom"/>
</dbReference>
<dbReference type="GO" id="GO:0000271">
    <property type="term" value="P:polysaccharide biosynthetic process"/>
    <property type="evidence" value="ECO:0007669"/>
    <property type="project" value="TreeGrafter"/>
</dbReference>
<protein>
    <recommendedName>
        <fullName evidence="2">Acyltransferase 3 domain-containing protein</fullName>
    </recommendedName>
</protein>
<sequence length="377" mass="43438">MKFKFIDSIRGVAILMVILVHTSQRIDGIDYVTMMISQYGQMGVQLFFLASAYTLCLSAQLRNNESLALIKFGIRRFFRIAPLYYLGILIYLVISLMLSKIGSGEFILSNIYNVKNVISNVTFTHGFYPPANNNIVPGGWSIGTEMAFYSIFPLLFLIANKRINSSLASIFKYVLIGLVFSQLILFTLHQLDIKVINNSFVYYNLINQLPVFLLGIGYFFYKTKLAIELKTIVNLFGFLFFTILSFLLWLSGIDYFFSVIPFISGLSFIFLIELFRKNDFLNHSLLIRIGQLSFSMYLFHFIFAWYITGIFTSKFELINGTVSFLVFYIFTVISTFGIALLSEKYIEQPSIELGRRIIKRIDVLTELYNKKHKETST</sequence>
<dbReference type="Pfam" id="PF01757">
    <property type="entry name" value="Acyl_transf_3"/>
    <property type="match status" value="1"/>
</dbReference>
<feature type="transmembrane region" description="Helical" evidence="1">
    <location>
        <begin position="200"/>
        <end position="220"/>
    </location>
</feature>
<accession>A0A1D9P8W0</accession>
<dbReference type="EMBL" id="CP017774">
    <property type="protein sequence ID" value="AOZ98545.1"/>
    <property type="molecule type" value="Genomic_DNA"/>
</dbReference>
<evidence type="ECO:0000259" key="2">
    <source>
        <dbReference type="Pfam" id="PF01757"/>
    </source>
</evidence>
<gene>
    <name evidence="3" type="ORF">BIW12_03350</name>
</gene>
<evidence type="ECO:0000313" key="3">
    <source>
        <dbReference type="EMBL" id="AOZ98545.1"/>
    </source>
</evidence>
<organism evidence="3 4">
    <name type="scientific">Flavobacterium commune</name>
    <dbReference type="NCBI Taxonomy" id="1306519"/>
    <lineage>
        <taxon>Bacteria</taxon>
        <taxon>Pseudomonadati</taxon>
        <taxon>Bacteroidota</taxon>
        <taxon>Flavobacteriia</taxon>
        <taxon>Flavobacteriales</taxon>
        <taxon>Flavobacteriaceae</taxon>
        <taxon>Flavobacterium</taxon>
    </lineage>
</organism>
<feature type="transmembrane region" description="Helical" evidence="1">
    <location>
        <begin position="170"/>
        <end position="188"/>
    </location>
</feature>
<keyword evidence="1" id="KW-0812">Transmembrane</keyword>